<dbReference type="WBParaSite" id="Hba_21361">
    <property type="protein sequence ID" value="Hba_21361"/>
    <property type="gene ID" value="Hba_21361"/>
</dbReference>
<sequence>MDSWQQISAYSPHPRTQSAPLPPRQTRSYASAIKRSDTPPQSDIAVERIGSVPLSIRTDT</sequence>
<feature type="region of interest" description="Disordered" evidence="1">
    <location>
        <begin position="1"/>
        <end position="60"/>
    </location>
</feature>
<protein>
    <submittedName>
        <fullName evidence="3">Uncharacterized protein</fullName>
    </submittedName>
</protein>
<accession>A0A1I7XV08</accession>
<organism evidence="2 3">
    <name type="scientific">Heterorhabditis bacteriophora</name>
    <name type="common">Entomopathogenic nematode worm</name>
    <dbReference type="NCBI Taxonomy" id="37862"/>
    <lineage>
        <taxon>Eukaryota</taxon>
        <taxon>Metazoa</taxon>
        <taxon>Ecdysozoa</taxon>
        <taxon>Nematoda</taxon>
        <taxon>Chromadorea</taxon>
        <taxon>Rhabditida</taxon>
        <taxon>Rhabditina</taxon>
        <taxon>Rhabditomorpha</taxon>
        <taxon>Strongyloidea</taxon>
        <taxon>Heterorhabditidae</taxon>
        <taxon>Heterorhabditis</taxon>
    </lineage>
</organism>
<evidence type="ECO:0000313" key="2">
    <source>
        <dbReference type="Proteomes" id="UP000095283"/>
    </source>
</evidence>
<dbReference type="Proteomes" id="UP000095283">
    <property type="component" value="Unplaced"/>
</dbReference>
<evidence type="ECO:0000256" key="1">
    <source>
        <dbReference type="SAM" id="MobiDB-lite"/>
    </source>
</evidence>
<name>A0A1I7XV08_HETBA</name>
<evidence type="ECO:0000313" key="3">
    <source>
        <dbReference type="WBParaSite" id="Hba_21361"/>
    </source>
</evidence>
<reference evidence="3" key="1">
    <citation type="submission" date="2016-11" db="UniProtKB">
        <authorList>
            <consortium name="WormBaseParasite"/>
        </authorList>
    </citation>
    <scope>IDENTIFICATION</scope>
</reference>
<dbReference type="AlphaFoldDB" id="A0A1I7XV08"/>
<keyword evidence="2" id="KW-1185">Reference proteome</keyword>
<proteinExistence type="predicted"/>
<feature type="compositionally biased region" description="Polar residues" evidence="1">
    <location>
        <begin position="1"/>
        <end position="29"/>
    </location>
</feature>